<reference evidence="2" key="1">
    <citation type="submission" date="2021-10" db="EMBL/GenBank/DDBJ databases">
        <authorList>
            <person name="Piombo E."/>
        </authorList>
    </citation>
    <scope>NUCLEOTIDE SEQUENCE</scope>
</reference>
<feature type="compositionally biased region" description="Low complexity" evidence="1">
    <location>
        <begin position="1"/>
        <end position="22"/>
    </location>
</feature>
<evidence type="ECO:0000313" key="2">
    <source>
        <dbReference type="EMBL" id="CAH0051772.1"/>
    </source>
</evidence>
<feature type="region of interest" description="Disordered" evidence="1">
    <location>
        <begin position="1"/>
        <end position="25"/>
    </location>
</feature>
<protein>
    <submittedName>
        <fullName evidence="2">Uncharacterized protein</fullName>
    </submittedName>
</protein>
<dbReference type="Proteomes" id="UP000775872">
    <property type="component" value="Unassembled WGS sequence"/>
</dbReference>
<sequence length="45" mass="4744">MTKLSSGSLGSSPNGGSTNTSTRDTVYTVKADQTIKDFDAKFNSK</sequence>
<proteinExistence type="predicted"/>
<organism evidence="2 3">
    <name type="scientific">Clonostachys solani</name>
    <dbReference type="NCBI Taxonomy" id="160281"/>
    <lineage>
        <taxon>Eukaryota</taxon>
        <taxon>Fungi</taxon>
        <taxon>Dikarya</taxon>
        <taxon>Ascomycota</taxon>
        <taxon>Pezizomycotina</taxon>
        <taxon>Sordariomycetes</taxon>
        <taxon>Hypocreomycetidae</taxon>
        <taxon>Hypocreales</taxon>
        <taxon>Bionectriaceae</taxon>
        <taxon>Clonostachys</taxon>
    </lineage>
</organism>
<keyword evidence="3" id="KW-1185">Reference proteome</keyword>
<name>A0A9P0EJQ3_9HYPO</name>
<accession>A0A9P0EJQ3</accession>
<dbReference type="AlphaFoldDB" id="A0A9P0EJQ3"/>
<dbReference type="EMBL" id="CABFOC020000042">
    <property type="protein sequence ID" value="CAH0051772.1"/>
    <property type="molecule type" value="Genomic_DNA"/>
</dbReference>
<evidence type="ECO:0000313" key="3">
    <source>
        <dbReference type="Proteomes" id="UP000775872"/>
    </source>
</evidence>
<evidence type="ECO:0000256" key="1">
    <source>
        <dbReference type="SAM" id="MobiDB-lite"/>
    </source>
</evidence>
<gene>
    <name evidence="2" type="ORF">CSOL1703_00014422</name>
</gene>
<comment type="caution">
    <text evidence="2">The sequence shown here is derived from an EMBL/GenBank/DDBJ whole genome shotgun (WGS) entry which is preliminary data.</text>
</comment>